<evidence type="ECO:0000313" key="3">
    <source>
        <dbReference type="Proteomes" id="UP000287033"/>
    </source>
</evidence>
<organism evidence="2 3">
    <name type="scientific">Chiloscyllium punctatum</name>
    <name type="common">Brownbanded bambooshark</name>
    <name type="synonym">Hemiscyllium punctatum</name>
    <dbReference type="NCBI Taxonomy" id="137246"/>
    <lineage>
        <taxon>Eukaryota</taxon>
        <taxon>Metazoa</taxon>
        <taxon>Chordata</taxon>
        <taxon>Craniata</taxon>
        <taxon>Vertebrata</taxon>
        <taxon>Chondrichthyes</taxon>
        <taxon>Elasmobranchii</taxon>
        <taxon>Galeomorphii</taxon>
        <taxon>Galeoidea</taxon>
        <taxon>Orectolobiformes</taxon>
        <taxon>Hemiscylliidae</taxon>
        <taxon>Chiloscyllium</taxon>
    </lineage>
</organism>
<protein>
    <submittedName>
        <fullName evidence="2">Uncharacterized protein</fullName>
    </submittedName>
</protein>
<feature type="compositionally biased region" description="Basic and acidic residues" evidence="1">
    <location>
        <begin position="148"/>
        <end position="160"/>
    </location>
</feature>
<feature type="region of interest" description="Disordered" evidence="1">
    <location>
        <begin position="24"/>
        <end position="160"/>
    </location>
</feature>
<accession>A0A401T8E7</accession>
<evidence type="ECO:0000256" key="1">
    <source>
        <dbReference type="SAM" id="MobiDB-lite"/>
    </source>
</evidence>
<name>A0A401T8E7_CHIPU</name>
<dbReference type="AlphaFoldDB" id="A0A401T8E7"/>
<evidence type="ECO:0000313" key="2">
    <source>
        <dbReference type="EMBL" id="GCC38877.1"/>
    </source>
</evidence>
<reference evidence="2 3" key="1">
    <citation type="journal article" date="2018" name="Nat. Ecol. Evol.">
        <title>Shark genomes provide insights into elasmobranch evolution and the origin of vertebrates.</title>
        <authorList>
            <person name="Hara Y"/>
            <person name="Yamaguchi K"/>
            <person name="Onimaru K"/>
            <person name="Kadota M"/>
            <person name="Koyanagi M"/>
            <person name="Keeley SD"/>
            <person name="Tatsumi K"/>
            <person name="Tanaka K"/>
            <person name="Motone F"/>
            <person name="Kageyama Y"/>
            <person name="Nozu R"/>
            <person name="Adachi N"/>
            <person name="Nishimura O"/>
            <person name="Nakagawa R"/>
            <person name="Tanegashima C"/>
            <person name="Kiyatake I"/>
            <person name="Matsumoto R"/>
            <person name="Murakumo K"/>
            <person name="Nishida K"/>
            <person name="Terakita A"/>
            <person name="Kuratani S"/>
            <person name="Sato K"/>
            <person name="Hyodo S Kuraku.S."/>
        </authorList>
    </citation>
    <scope>NUCLEOTIDE SEQUENCE [LARGE SCALE GENOMIC DNA]</scope>
</reference>
<gene>
    <name evidence="2" type="ORF">chiPu_0023324</name>
</gene>
<keyword evidence="3" id="KW-1185">Reference proteome</keyword>
<dbReference type="EMBL" id="BEZZ01019240">
    <property type="protein sequence ID" value="GCC38877.1"/>
    <property type="molecule type" value="Genomic_DNA"/>
</dbReference>
<comment type="caution">
    <text evidence="2">The sequence shown here is derived from an EMBL/GenBank/DDBJ whole genome shotgun (WGS) entry which is preliminary data.</text>
</comment>
<dbReference type="Proteomes" id="UP000287033">
    <property type="component" value="Unassembled WGS sequence"/>
</dbReference>
<feature type="compositionally biased region" description="Pro residues" evidence="1">
    <location>
        <begin position="30"/>
        <end position="43"/>
    </location>
</feature>
<proteinExistence type="predicted"/>
<sequence length="160" mass="17110">MPTRSLYIANGRPGGNGFRLFLRTSRLVTPPTPSRPAPTPTPPNVAARFSPSGAAGERVQIGISSESRSEARWRPRVRPSCQGDRARPTSRRRRQPMASASGAAGRPASQPMGASRGRGCRGTSLTDSDSGQWRARRGRALCRPANGSERRAGLHVDGPD</sequence>